<dbReference type="InterPro" id="IPR016131">
    <property type="entry name" value="Haemerythrin_Fe_BS"/>
</dbReference>
<evidence type="ECO:0000256" key="2">
    <source>
        <dbReference type="ARBA" id="ARBA00022723"/>
    </source>
</evidence>
<comment type="similarity">
    <text evidence="1">Belongs to the hemerythrin family.</text>
</comment>
<evidence type="ECO:0000256" key="1">
    <source>
        <dbReference type="ARBA" id="ARBA00010587"/>
    </source>
</evidence>
<sequence length="135" mass="16049">MSEAPARVVWRDEFSLGVPSIDHEHREMVALINEIFVRIETGDTETVADDLGEIYAHISAHFALEEEIMRREGYDQFDDHKADHERLLDDIREIMDAYEDGSYSDRKDVFADRLQRWFVDHFKTKDARLHRRLRT</sequence>
<dbReference type="NCBIfam" id="NF033749">
    <property type="entry name" value="bact_hemeryth"/>
    <property type="match status" value="1"/>
</dbReference>
<dbReference type="EMBL" id="UIDG01000112">
    <property type="protein sequence ID" value="SUS05570.1"/>
    <property type="molecule type" value="Genomic_DNA"/>
</dbReference>
<dbReference type="Pfam" id="PF01814">
    <property type="entry name" value="Hemerythrin"/>
    <property type="match status" value="1"/>
</dbReference>
<reference evidence="5" key="1">
    <citation type="submission" date="2018-07" db="EMBL/GenBank/DDBJ databases">
        <authorList>
            <person name="Quirk P.G."/>
            <person name="Krulwich T.A."/>
        </authorList>
    </citation>
    <scope>NUCLEOTIDE SEQUENCE</scope>
</reference>
<dbReference type="PANTHER" id="PTHR37164:SF1">
    <property type="entry name" value="BACTERIOHEMERYTHRIN"/>
    <property type="match status" value="1"/>
</dbReference>
<dbReference type="InterPro" id="IPR012312">
    <property type="entry name" value="Hemerythrin-like"/>
</dbReference>
<dbReference type="InterPro" id="IPR012827">
    <property type="entry name" value="Hemerythrin_metal-bd"/>
</dbReference>
<feature type="domain" description="Hemerythrin-like" evidence="4">
    <location>
        <begin position="18"/>
        <end position="132"/>
    </location>
</feature>
<proteinExistence type="inferred from homology"/>
<protein>
    <recommendedName>
        <fullName evidence="4">Hemerythrin-like domain-containing protein</fullName>
    </recommendedName>
</protein>
<organism evidence="5">
    <name type="scientific">metagenome</name>
    <dbReference type="NCBI Taxonomy" id="256318"/>
    <lineage>
        <taxon>unclassified sequences</taxon>
        <taxon>metagenomes</taxon>
    </lineage>
</organism>
<name>A0A380TD62_9ZZZZ</name>
<accession>A0A380TD62</accession>
<dbReference type="InterPro" id="IPR050669">
    <property type="entry name" value="Hemerythrin"/>
</dbReference>
<dbReference type="SUPFAM" id="SSF47188">
    <property type="entry name" value="Hemerythrin-like"/>
    <property type="match status" value="1"/>
</dbReference>
<gene>
    <name evidence="5" type="ORF">DF3PB_20038</name>
</gene>
<keyword evidence="3" id="KW-0408">Iron</keyword>
<dbReference type="NCBIfam" id="TIGR02481">
    <property type="entry name" value="hemeryth_dom"/>
    <property type="match status" value="1"/>
</dbReference>
<dbReference type="AlphaFoldDB" id="A0A380TD62"/>
<keyword evidence="2" id="KW-0479">Metal-binding</keyword>
<dbReference type="InterPro" id="IPR035938">
    <property type="entry name" value="Hemerythrin-like_sf"/>
</dbReference>
<evidence type="ECO:0000256" key="3">
    <source>
        <dbReference type="ARBA" id="ARBA00023004"/>
    </source>
</evidence>
<dbReference type="GO" id="GO:0046872">
    <property type="term" value="F:metal ion binding"/>
    <property type="evidence" value="ECO:0007669"/>
    <property type="project" value="UniProtKB-KW"/>
</dbReference>
<dbReference type="CDD" id="cd12107">
    <property type="entry name" value="Hemerythrin"/>
    <property type="match status" value="1"/>
</dbReference>
<dbReference type="PANTHER" id="PTHR37164">
    <property type="entry name" value="BACTERIOHEMERYTHRIN"/>
    <property type="match status" value="1"/>
</dbReference>
<evidence type="ECO:0000259" key="4">
    <source>
        <dbReference type="Pfam" id="PF01814"/>
    </source>
</evidence>
<evidence type="ECO:0000313" key="5">
    <source>
        <dbReference type="EMBL" id="SUS05570.1"/>
    </source>
</evidence>
<dbReference type="Gene3D" id="1.20.120.50">
    <property type="entry name" value="Hemerythrin-like"/>
    <property type="match status" value="1"/>
</dbReference>
<dbReference type="PROSITE" id="PS00550">
    <property type="entry name" value="HEMERYTHRINS"/>
    <property type="match status" value="1"/>
</dbReference>